<evidence type="ECO:0000313" key="7">
    <source>
        <dbReference type="Proteomes" id="UP001055091"/>
    </source>
</evidence>
<dbReference type="Gene3D" id="3.20.20.70">
    <property type="entry name" value="Aldolase class I"/>
    <property type="match status" value="1"/>
</dbReference>
<evidence type="ECO:0000313" key="6">
    <source>
        <dbReference type="EMBL" id="GKH02264.1"/>
    </source>
</evidence>
<gene>
    <name evidence="6" type="ORF">CE91St55_42450</name>
</gene>
<dbReference type="SUPFAM" id="SSF51569">
    <property type="entry name" value="Aldolase"/>
    <property type="match status" value="1"/>
</dbReference>
<dbReference type="GO" id="GO:0016829">
    <property type="term" value="F:lyase activity"/>
    <property type="evidence" value="ECO:0007669"/>
    <property type="project" value="UniProtKB-KW"/>
</dbReference>
<evidence type="ECO:0000256" key="5">
    <source>
        <dbReference type="ARBA" id="ARBA00023277"/>
    </source>
</evidence>
<dbReference type="RefSeq" id="WP_182284286.1">
    <property type="nucleotide sequence ID" value="NZ_BQNJ01000002.1"/>
</dbReference>
<comment type="subunit">
    <text evidence="3">Homotrimer.</text>
</comment>
<keyword evidence="4" id="KW-0456">Lyase</keyword>
<reference evidence="6" key="1">
    <citation type="submission" date="2022-01" db="EMBL/GenBank/DDBJ databases">
        <title>Novel bile acid biosynthetic pathways are enriched in the microbiome of centenarians.</title>
        <authorList>
            <person name="Sato Y."/>
            <person name="Atarashi K."/>
            <person name="Plichta R.D."/>
            <person name="Arai Y."/>
            <person name="Sasajima S."/>
            <person name="Kearney M.S."/>
            <person name="Suda W."/>
            <person name="Takeshita K."/>
            <person name="Sasaki T."/>
            <person name="Okamoto S."/>
            <person name="Skelly N.A."/>
            <person name="Okamura Y."/>
            <person name="Vlamakis H."/>
            <person name="Li Y."/>
            <person name="Tanoue T."/>
            <person name="Takei H."/>
            <person name="Nittono H."/>
            <person name="Narushima S."/>
            <person name="Irie J."/>
            <person name="Itoh H."/>
            <person name="Moriya K."/>
            <person name="Sugiura Y."/>
            <person name="Suematsu M."/>
            <person name="Moritoki N."/>
            <person name="Shibata S."/>
            <person name="Littman R.D."/>
            <person name="Fischbach A.M."/>
            <person name="Uwamino Y."/>
            <person name="Inoue T."/>
            <person name="Honda A."/>
            <person name="Hattori M."/>
            <person name="Murai T."/>
            <person name="Xavier J.R."/>
            <person name="Hirose N."/>
            <person name="Honda K."/>
        </authorList>
    </citation>
    <scope>NUCLEOTIDE SEQUENCE</scope>
    <source>
        <strain evidence="6">CE91-St55</strain>
    </source>
</reference>
<proteinExistence type="inferred from homology"/>
<dbReference type="Pfam" id="PF01081">
    <property type="entry name" value="Aldolase"/>
    <property type="match status" value="1"/>
</dbReference>
<protein>
    <submittedName>
        <fullName evidence="6">Ketohydroxyglutarate aldolase</fullName>
    </submittedName>
</protein>
<dbReference type="EMBL" id="BQNJ01000002">
    <property type="protein sequence ID" value="GKH02264.1"/>
    <property type="molecule type" value="Genomic_DNA"/>
</dbReference>
<dbReference type="CDD" id="cd00452">
    <property type="entry name" value="KDPG_aldolase"/>
    <property type="match status" value="1"/>
</dbReference>
<dbReference type="PANTHER" id="PTHR30246">
    <property type="entry name" value="2-KETO-3-DEOXY-6-PHOSPHOGLUCONATE ALDOLASE"/>
    <property type="match status" value="1"/>
</dbReference>
<name>A0AA37JJE9_9FIRM</name>
<organism evidence="6 7">
    <name type="scientific">Hungatella hathewayi</name>
    <dbReference type="NCBI Taxonomy" id="154046"/>
    <lineage>
        <taxon>Bacteria</taxon>
        <taxon>Bacillati</taxon>
        <taxon>Bacillota</taxon>
        <taxon>Clostridia</taxon>
        <taxon>Lachnospirales</taxon>
        <taxon>Lachnospiraceae</taxon>
        <taxon>Hungatella</taxon>
    </lineage>
</organism>
<evidence type="ECO:0000256" key="2">
    <source>
        <dbReference type="ARBA" id="ARBA00006906"/>
    </source>
</evidence>
<evidence type="ECO:0000256" key="3">
    <source>
        <dbReference type="ARBA" id="ARBA00011233"/>
    </source>
</evidence>
<dbReference type="AlphaFoldDB" id="A0AA37JJE9"/>
<dbReference type="Proteomes" id="UP001055091">
    <property type="component" value="Unassembled WGS sequence"/>
</dbReference>
<evidence type="ECO:0000256" key="4">
    <source>
        <dbReference type="ARBA" id="ARBA00023239"/>
    </source>
</evidence>
<comment type="caution">
    <text evidence="6">The sequence shown here is derived from an EMBL/GenBank/DDBJ whole genome shotgun (WGS) entry which is preliminary data.</text>
</comment>
<accession>A0AA37JJE9</accession>
<comment type="similarity">
    <text evidence="2">Belongs to the KHG/KDPG aldolase family.</text>
</comment>
<comment type="pathway">
    <text evidence="1">Carbohydrate acid metabolism.</text>
</comment>
<dbReference type="PANTHER" id="PTHR30246:SF1">
    <property type="entry name" value="2-DEHYDRO-3-DEOXY-6-PHOSPHOGALACTONATE ALDOLASE-RELATED"/>
    <property type="match status" value="1"/>
</dbReference>
<sequence>MRERKNDSIQVNGDLMEAIISRHKVIAILRNVPEKELQAYVESLYEGGIRAFEVSFTTEHAGNQIDYIKQKLPGDSSVGAGTVLNEREAREAEAAGADFMLSPSVCQKVMEYCAKQKIAYMPGVLTPSDVSLSLSYGFHVLKLFPANVFSVSYRNSLKGPFPQAEFVAVGGVSLKNASEYLKNGFVGVGIGSSLVKEELLLGKRWEMVASDIKVQLERLRKEGLL</sequence>
<keyword evidence="5" id="KW-0119">Carbohydrate metabolism</keyword>
<evidence type="ECO:0000256" key="1">
    <source>
        <dbReference type="ARBA" id="ARBA00004761"/>
    </source>
</evidence>
<dbReference type="InterPro" id="IPR013785">
    <property type="entry name" value="Aldolase_TIM"/>
</dbReference>
<dbReference type="NCBIfam" id="TIGR01182">
    <property type="entry name" value="eda"/>
    <property type="match status" value="1"/>
</dbReference>
<dbReference type="InterPro" id="IPR000887">
    <property type="entry name" value="Aldlse_KDPG_KHG"/>
</dbReference>